<accession>A0ACC5U7G0</accession>
<sequence>MSFISNILNKDQKPSKLETYFAPFRNQIIGNDTYFISPYGKQKIIYADWTASGRLYRPIEEKLLNDIGPFVANTHTETSITGSTMTRAYHEARHLIKNHVNASKDDVLITVGTGMTGAINKFQRILGLKLSENLKDHTVIPEEKRPIIFVSHMEHHSNQTSWLETIARVEVIPSNKKGLPSLKGLQELLKKYKDTPLKIAAVTGCSNVTGIRTNYYEIAKIMHKNNGLCFVDFACSAPYVNIDMHPKNEDEYLDAITFSPHKFLGGPGTSGVLVFNKKLYKNLVPDNPGGGTVSYTNPWGNHDYIDDIETREDGGTPGFLQAIKIALSIQLKAEMGIQNILDREHELNTLIFKKLSKIKHLNILAPKHTDRLGVFSFFIENAHYNLIVKLLNDRFGVQTRGGCSCAGTYGHYLLNVDEPTSKSIEKKILEGCLIERPGWVRMSIHPTMTNAEVTFICDAIQEVTKNHETWGKDYTYNAVKNEFINKNNLDVEKTITEKWFE</sequence>
<dbReference type="Proteomes" id="UP001647509">
    <property type="component" value="Unassembled WGS sequence"/>
</dbReference>
<gene>
    <name evidence="1" type="ORF">KO493_06080</name>
</gene>
<evidence type="ECO:0000313" key="2">
    <source>
        <dbReference type="Proteomes" id="UP001647509"/>
    </source>
</evidence>
<protein>
    <submittedName>
        <fullName evidence="1">Aminotransferase class V-fold PLP-dependent enzyme</fullName>
    </submittedName>
</protein>
<name>A0ACC5U7G0_9FLAO</name>
<proteinExistence type="predicted"/>
<keyword evidence="2" id="KW-1185">Reference proteome</keyword>
<reference evidence="1" key="1">
    <citation type="submission" date="2021-05" db="EMBL/GenBank/DDBJ databases">
        <title>Draft genomes of bacteria isolated from model marine particles.</title>
        <authorList>
            <person name="Datta M.S."/>
            <person name="Schwartzman J.A."/>
            <person name="Enke T.N."/>
            <person name="Saavedra J."/>
            <person name="Cermak N."/>
            <person name="Cordero O.X."/>
        </authorList>
    </citation>
    <scope>NUCLEOTIDE SEQUENCE</scope>
    <source>
        <strain evidence="1">I2M19</strain>
    </source>
</reference>
<comment type="caution">
    <text evidence="1">The sequence shown here is derived from an EMBL/GenBank/DDBJ whole genome shotgun (WGS) entry which is preliminary data.</text>
</comment>
<keyword evidence="1" id="KW-0808">Transferase</keyword>
<organism evidence="1 2">
    <name type="scientific">Pseudotamlana agarivorans</name>
    <dbReference type="NCBI Taxonomy" id="481183"/>
    <lineage>
        <taxon>Bacteria</taxon>
        <taxon>Pseudomonadati</taxon>
        <taxon>Bacteroidota</taxon>
        <taxon>Flavobacteriia</taxon>
        <taxon>Flavobacteriales</taxon>
        <taxon>Flavobacteriaceae</taxon>
        <taxon>Pseudotamlana</taxon>
    </lineage>
</organism>
<evidence type="ECO:0000313" key="1">
    <source>
        <dbReference type="EMBL" id="MBU2950257.1"/>
    </source>
</evidence>
<keyword evidence="1" id="KW-0032">Aminotransferase</keyword>
<dbReference type="EMBL" id="JAHKPD010000011">
    <property type="protein sequence ID" value="MBU2950257.1"/>
    <property type="molecule type" value="Genomic_DNA"/>
</dbReference>